<accession>A0A7C8I4G7</accession>
<dbReference type="OrthoDB" id="3750908at2759"/>
<feature type="transmembrane region" description="Helical" evidence="2">
    <location>
        <begin position="123"/>
        <end position="144"/>
    </location>
</feature>
<feature type="transmembrane region" description="Helical" evidence="2">
    <location>
        <begin position="150"/>
        <end position="170"/>
    </location>
</feature>
<dbReference type="Proteomes" id="UP000481861">
    <property type="component" value="Unassembled WGS sequence"/>
</dbReference>
<dbReference type="AlphaFoldDB" id="A0A7C8I4G7"/>
<keyword evidence="4" id="KW-1185">Reference proteome</keyword>
<dbReference type="EMBL" id="JAADJZ010000013">
    <property type="protein sequence ID" value="KAF2870629.1"/>
    <property type="molecule type" value="Genomic_DNA"/>
</dbReference>
<organism evidence="3 4">
    <name type="scientific">Massariosphaeria phaeospora</name>
    <dbReference type="NCBI Taxonomy" id="100035"/>
    <lineage>
        <taxon>Eukaryota</taxon>
        <taxon>Fungi</taxon>
        <taxon>Dikarya</taxon>
        <taxon>Ascomycota</taxon>
        <taxon>Pezizomycotina</taxon>
        <taxon>Dothideomycetes</taxon>
        <taxon>Pleosporomycetidae</taxon>
        <taxon>Pleosporales</taxon>
        <taxon>Pleosporales incertae sedis</taxon>
        <taxon>Massariosphaeria</taxon>
    </lineage>
</organism>
<feature type="region of interest" description="Disordered" evidence="1">
    <location>
        <begin position="1"/>
        <end position="22"/>
    </location>
</feature>
<keyword evidence="2" id="KW-0812">Transmembrane</keyword>
<evidence type="ECO:0000256" key="2">
    <source>
        <dbReference type="SAM" id="Phobius"/>
    </source>
</evidence>
<reference evidence="3 4" key="1">
    <citation type="submission" date="2020-01" db="EMBL/GenBank/DDBJ databases">
        <authorList>
            <consortium name="DOE Joint Genome Institute"/>
            <person name="Haridas S."/>
            <person name="Albert R."/>
            <person name="Binder M."/>
            <person name="Bloem J."/>
            <person name="Labutti K."/>
            <person name="Salamov A."/>
            <person name="Andreopoulos B."/>
            <person name="Baker S.E."/>
            <person name="Barry K."/>
            <person name="Bills G."/>
            <person name="Bluhm B.H."/>
            <person name="Cannon C."/>
            <person name="Castanera R."/>
            <person name="Culley D.E."/>
            <person name="Daum C."/>
            <person name="Ezra D."/>
            <person name="Gonzalez J.B."/>
            <person name="Henrissat B."/>
            <person name="Kuo A."/>
            <person name="Liang C."/>
            <person name="Lipzen A."/>
            <person name="Lutzoni F."/>
            <person name="Magnuson J."/>
            <person name="Mondo S."/>
            <person name="Nolan M."/>
            <person name="Ohm R."/>
            <person name="Pangilinan J."/>
            <person name="Park H.-J.H."/>
            <person name="Ramirez L."/>
            <person name="Alfaro M."/>
            <person name="Sun H."/>
            <person name="Tritt A."/>
            <person name="Yoshinaga Y."/>
            <person name="Zwiers L.-H.L."/>
            <person name="Turgeon B.G."/>
            <person name="Goodwin S.B."/>
            <person name="Spatafora J.W."/>
            <person name="Crous P.W."/>
            <person name="Grigoriev I.V."/>
        </authorList>
    </citation>
    <scope>NUCLEOTIDE SEQUENCE [LARGE SCALE GENOMIC DNA]</scope>
    <source>
        <strain evidence="3 4">CBS 611.86</strain>
    </source>
</reference>
<name>A0A7C8I4G7_9PLEO</name>
<sequence>MAAPSSFPSDLPPRSQPGRSFKDRHCPGMRGCWSINLASYSLRTSDKAVLSRRACMYTILGLRTVVSIWRCVVDALEFRWGSFAIDIILTIIGFFFIAWCLAQIGDAVGWRRVLGVRVGRWHFDAFLFALALVHVGMFVGAFFFGGFALGLWWVVMWLIIFGGAWVATWAPEPESQV</sequence>
<gene>
    <name evidence="3" type="ORF">BDV95DRAFT_495891</name>
</gene>
<evidence type="ECO:0000313" key="3">
    <source>
        <dbReference type="EMBL" id="KAF2870629.1"/>
    </source>
</evidence>
<keyword evidence="2" id="KW-0472">Membrane</keyword>
<comment type="caution">
    <text evidence="3">The sequence shown here is derived from an EMBL/GenBank/DDBJ whole genome shotgun (WGS) entry which is preliminary data.</text>
</comment>
<proteinExistence type="predicted"/>
<protein>
    <submittedName>
        <fullName evidence="3">Uncharacterized protein</fullName>
    </submittedName>
</protein>
<keyword evidence="2" id="KW-1133">Transmembrane helix</keyword>
<evidence type="ECO:0000256" key="1">
    <source>
        <dbReference type="SAM" id="MobiDB-lite"/>
    </source>
</evidence>
<evidence type="ECO:0000313" key="4">
    <source>
        <dbReference type="Proteomes" id="UP000481861"/>
    </source>
</evidence>
<feature type="transmembrane region" description="Helical" evidence="2">
    <location>
        <begin position="83"/>
        <end position="102"/>
    </location>
</feature>